<feature type="region of interest" description="Disordered" evidence="1">
    <location>
        <begin position="90"/>
        <end position="137"/>
    </location>
</feature>
<feature type="compositionally biased region" description="Pro residues" evidence="1">
    <location>
        <begin position="127"/>
        <end position="137"/>
    </location>
</feature>
<evidence type="ECO:0000256" key="3">
    <source>
        <dbReference type="SAM" id="SignalP"/>
    </source>
</evidence>
<name>A0A4T0FB70_9BASI</name>
<feature type="compositionally biased region" description="Low complexity" evidence="1">
    <location>
        <begin position="90"/>
        <end position="105"/>
    </location>
</feature>
<keyword evidence="5" id="KW-1185">Reference proteome</keyword>
<feature type="signal peptide" evidence="3">
    <location>
        <begin position="1"/>
        <end position="22"/>
    </location>
</feature>
<sequence>MTSLINANAILIGFALLSAADARNCYYVGIRYHCTGLSRGARIGIGVAVAVAVLLLIGVISLLFYCRRRRSLKSQGQAYEQQMYAPYQQTYPMPQTPYNQDQPTQGGYGYNPPPGPPPGMQDYQQPPAYPPPTHKEV</sequence>
<keyword evidence="2" id="KW-0812">Transmembrane</keyword>
<comment type="caution">
    <text evidence="4">The sequence shown here is derived from an EMBL/GenBank/DDBJ whole genome shotgun (WGS) entry which is preliminary data.</text>
</comment>
<gene>
    <name evidence="4" type="ORF">E3P99_04036</name>
</gene>
<protein>
    <submittedName>
        <fullName evidence="4">Uncharacterized protein</fullName>
    </submittedName>
</protein>
<keyword evidence="2" id="KW-0472">Membrane</keyword>
<feature type="chain" id="PRO_5020999540" evidence="3">
    <location>
        <begin position="23"/>
        <end position="137"/>
    </location>
</feature>
<reference evidence="4 5" key="1">
    <citation type="submission" date="2019-03" db="EMBL/GenBank/DDBJ databases">
        <title>Sequencing 23 genomes of Wallemia ichthyophaga.</title>
        <authorList>
            <person name="Gostincar C."/>
        </authorList>
    </citation>
    <scope>NUCLEOTIDE SEQUENCE [LARGE SCALE GENOMIC DNA]</scope>
    <source>
        <strain evidence="4 5">EXF-5753</strain>
    </source>
</reference>
<organism evidence="4 5">
    <name type="scientific">Wallemia hederae</name>
    <dbReference type="NCBI Taxonomy" id="1540922"/>
    <lineage>
        <taxon>Eukaryota</taxon>
        <taxon>Fungi</taxon>
        <taxon>Dikarya</taxon>
        <taxon>Basidiomycota</taxon>
        <taxon>Wallemiomycotina</taxon>
        <taxon>Wallemiomycetes</taxon>
        <taxon>Wallemiales</taxon>
        <taxon>Wallemiaceae</taxon>
        <taxon>Wallemia</taxon>
    </lineage>
</organism>
<evidence type="ECO:0000256" key="2">
    <source>
        <dbReference type="SAM" id="Phobius"/>
    </source>
</evidence>
<evidence type="ECO:0000313" key="5">
    <source>
        <dbReference type="Proteomes" id="UP000310189"/>
    </source>
</evidence>
<keyword evidence="3" id="KW-0732">Signal</keyword>
<dbReference type="Proteomes" id="UP000310189">
    <property type="component" value="Unassembled WGS sequence"/>
</dbReference>
<accession>A0A4T0FB70</accession>
<dbReference type="AlphaFoldDB" id="A0A4T0FB70"/>
<evidence type="ECO:0000313" key="4">
    <source>
        <dbReference type="EMBL" id="TIA85252.1"/>
    </source>
</evidence>
<proteinExistence type="predicted"/>
<dbReference type="EMBL" id="SPNW01000117">
    <property type="protein sequence ID" value="TIA85252.1"/>
    <property type="molecule type" value="Genomic_DNA"/>
</dbReference>
<feature type="transmembrane region" description="Helical" evidence="2">
    <location>
        <begin position="41"/>
        <end position="65"/>
    </location>
</feature>
<keyword evidence="2" id="KW-1133">Transmembrane helix</keyword>
<evidence type="ECO:0000256" key="1">
    <source>
        <dbReference type="SAM" id="MobiDB-lite"/>
    </source>
</evidence>